<accession>A0A1I8JLK1</accession>
<dbReference type="AlphaFoldDB" id="A0A1I8JLK1"/>
<keyword evidence="1" id="KW-1185">Reference proteome</keyword>
<name>A0A1I8JLK1_9PLAT</name>
<organism evidence="1 2">
    <name type="scientific">Macrostomum lignano</name>
    <dbReference type="NCBI Taxonomy" id="282301"/>
    <lineage>
        <taxon>Eukaryota</taxon>
        <taxon>Metazoa</taxon>
        <taxon>Spiralia</taxon>
        <taxon>Lophotrochozoa</taxon>
        <taxon>Platyhelminthes</taxon>
        <taxon>Rhabditophora</taxon>
        <taxon>Macrostomorpha</taxon>
        <taxon>Macrostomida</taxon>
        <taxon>Macrostomidae</taxon>
        <taxon>Macrostomum</taxon>
    </lineage>
</organism>
<sequence>SRASRQSAAPAKLLSCGEELTGLPESAAASPRSGAADSAFVLAPPRVRIAQNGLLLVFRQVSTIYRLRLRAAAWRGGCPAGAGHGLAAGGDSVRELTRLALQQRDASRVAAASGFESATALVSQRHRSGEFFAPLKRLPTQPLPRSADGRSLGTGTASFYTAEDAQAAVLNLPQEAYGLPQKEAEKLVDAAEPPVPQRQPCSQCGRHGDWQRWRPVPQQAVLLQRPASQQQQRTLARHKQLCAAGSEAMQISRLMDLPDSPMRQLMPDHVAGAFPVSLLAMAAVWQLPSCSPQPGRNVRVSLLALGRPVPASLSELVERPAAVLRDSASLLGLIFPKGEPVAWFGLFLR</sequence>
<evidence type="ECO:0000313" key="1">
    <source>
        <dbReference type="Proteomes" id="UP000095280"/>
    </source>
</evidence>
<protein>
    <submittedName>
        <fullName evidence="2">SHR-BD domain-containing protein</fullName>
    </submittedName>
</protein>
<dbReference type="WBParaSite" id="snap_masked-unitig_20136-processed-gene-0.0-mRNA-1">
    <property type="protein sequence ID" value="snap_masked-unitig_20136-processed-gene-0.0-mRNA-1"/>
    <property type="gene ID" value="snap_masked-unitig_20136-processed-gene-0.0"/>
</dbReference>
<reference evidence="2" key="1">
    <citation type="submission" date="2016-11" db="UniProtKB">
        <authorList>
            <consortium name="WormBaseParasite"/>
        </authorList>
    </citation>
    <scope>IDENTIFICATION</scope>
</reference>
<dbReference type="Proteomes" id="UP000095280">
    <property type="component" value="Unplaced"/>
</dbReference>
<evidence type="ECO:0000313" key="2">
    <source>
        <dbReference type="WBParaSite" id="snap_masked-unitig_20136-processed-gene-0.0-mRNA-1"/>
    </source>
</evidence>
<proteinExistence type="predicted"/>